<dbReference type="Proteomes" id="UP000308600">
    <property type="component" value="Unassembled WGS sequence"/>
</dbReference>
<accession>A0ACD2ZYQ2</accession>
<proteinExistence type="predicted"/>
<sequence>MEATTRLMAIDDHHVDPVLPLELECTILQMALESNMADAKNLLFVAKHVFDWLIPVLYKVIVLSREKLYAWPPLPLPTTNLPQYGHHVHHLFAALNTNRPTVDKYLKHCPNIVNFSSWMALSDLQFDLVLHLPLHQLNIRIIQQKHSNPPIPSVFSKITHLTAEVVSHDPSTWGSAAKSGVEGLNCVVCHSELYTPPRAST</sequence>
<gene>
    <name evidence="1" type="ORF">BDN72DRAFT_966315</name>
</gene>
<reference evidence="1 2" key="1">
    <citation type="journal article" date="2019" name="Nat. Ecol. Evol.">
        <title>Megaphylogeny resolves global patterns of mushroom evolution.</title>
        <authorList>
            <person name="Varga T."/>
            <person name="Krizsan K."/>
            <person name="Foldi C."/>
            <person name="Dima B."/>
            <person name="Sanchez-Garcia M."/>
            <person name="Sanchez-Ramirez S."/>
            <person name="Szollosi G.J."/>
            <person name="Szarkandi J.G."/>
            <person name="Papp V."/>
            <person name="Albert L."/>
            <person name="Andreopoulos W."/>
            <person name="Angelini C."/>
            <person name="Antonin V."/>
            <person name="Barry K.W."/>
            <person name="Bougher N.L."/>
            <person name="Buchanan P."/>
            <person name="Buyck B."/>
            <person name="Bense V."/>
            <person name="Catcheside P."/>
            <person name="Chovatia M."/>
            <person name="Cooper J."/>
            <person name="Damon W."/>
            <person name="Desjardin D."/>
            <person name="Finy P."/>
            <person name="Geml J."/>
            <person name="Haridas S."/>
            <person name="Hughes K."/>
            <person name="Justo A."/>
            <person name="Karasinski D."/>
            <person name="Kautmanova I."/>
            <person name="Kiss B."/>
            <person name="Kocsube S."/>
            <person name="Kotiranta H."/>
            <person name="LaButti K.M."/>
            <person name="Lechner B.E."/>
            <person name="Liimatainen K."/>
            <person name="Lipzen A."/>
            <person name="Lukacs Z."/>
            <person name="Mihaltcheva S."/>
            <person name="Morgado L.N."/>
            <person name="Niskanen T."/>
            <person name="Noordeloos M.E."/>
            <person name="Ohm R.A."/>
            <person name="Ortiz-Santana B."/>
            <person name="Ovrebo C."/>
            <person name="Racz N."/>
            <person name="Riley R."/>
            <person name="Savchenko A."/>
            <person name="Shiryaev A."/>
            <person name="Soop K."/>
            <person name="Spirin V."/>
            <person name="Szebenyi C."/>
            <person name="Tomsovsky M."/>
            <person name="Tulloss R.E."/>
            <person name="Uehling J."/>
            <person name="Grigoriev I.V."/>
            <person name="Vagvolgyi C."/>
            <person name="Papp T."/>
            <person name="Martin F.M."/>
            <person name="Miettinen O."/>
            <person name="Hibbett D.S."/>
            <person name="Nagy L.G."/>
        </authorList>
    </citation>
    <scope>NUCLEOTIDE SEQUENCE [LARGE SCALE GENOMIC DNA]</scope>
    <source>
        <strain evidence="1 2">NL-1719</strain>
    </source>
</reference>
<evidence type="ECO:0000313" key="2">
    <source>
        <dbReference type="Proteomes" id="UP000308600"/>
    </source>
</evidence>
<organism evidence="1 2">
    <name type="scientific">Pluteus cervinus</name>
    <dbReference type="NCBI Taxonomy" id="181527"/>
    <lineage>
        <taxon>Eukaryota</taxon>
        <taxon>Fungi</taxon>
        <taxon>Dikarya</taxon>
        <taxon>Basidiomycota</taxon>
        <taxon>Agaricomycotina</taxon>
        <taxon>Agaricomycetes</taxon>
        <taxon>Agaricomycetidae</taxon>
        <taxon>Agaricales</taxon>
        <taxon>Pluteineae</taxon>
        <taxon>Pluteaceae</taxon>
        <taxon>Pluteus</taxon>
    </lineage>
</organism>
<evidence type="ECO:0000313" key="1">
    <source>
        <dbReference type="EMBL" id="TFK58569.1"/>
    </source>
</evidence>
<name>A0ACD2ZYQ2_9AGAR</name>
<dbReference type="EMBL" id="ML209296">
    <property type="protein sequence ID" value="TFK58569.1"/>
    <property type="molecule type" value="Genomic_DNA"/>
</dbReference>
<protein>
    <submittedName>
        <fullName evidence="1">Uncharacterized protein</fullName>
    </submittedName>
</protein>
<keyword evidence="2" id="KW-1185">Reference proteome</keyword>